<dbReference type="GO" id="GO:0005524">
    <property type="term" value="F:ATP binding"/>
    <property type="evidence" value="ECO:0007669"/>
    <property type="project" value="UniProtKB-KW"/>
</dbReference>
<keyword evidence="2" id="KW-0813">Transport</keyword>
<dbReference type="PROSITE" id="PS50893">
    <property type="entry name" value="ABC_TRANSPORTER_2"/>
    <property type="match status" value="1"/>
</dbReference>
<comment type="caution">
    <text evidence="12">The sequence shown here is derived from an EMBL/GenBank/DDBJ whole genome shotgun (WGS) entry which is preliminary data.</text>
</comment>
<keyword evidence="8 9" id="KW-0472">Membrane</keyword>
<reference evidence="13" key="1">
    <citation type="submission" date="2015-12" db="EMBL/GenBank/DDBJ databases">
        <authorList>
            <person name="Lodha T.D."/>
            <person name="Chintalapati S."/>
            <person name="Chintalapati V.R."/>
            <person name="Sravanthi T."/>
        </authorList>
    </citation>
    <scope>NUCLEOTIDE SEQUENCE [LARGE SCALE GENOMIC DNA]</scope>
    <source>
        <strain evidence="13">JC133</strain>
    </source>
</reference>
<dbReference type="InterPro" id="IPR003439">
    <property type="entry name" value="ABC_transporter-like_ATP-bd"/>
</dbReference>
<name>A0A2S4JLK9_9SPIO</name>
<sequence length="611" mass="67724">MSKEQSNTNLPEGSYSKNKAKNAKKTTFRLYKDLMGQKWKLMLTLLGVAVSSLLGILYPLLLAQAIDLIADGIHTTVSTQTDFIININTMGAIMLALVFIFFIRGIFGYMQQYVLASVAQNVSLTMRKRISEKLNKLPLHYYDTHKKGDILSRVTSDLEKVANTLQDGVSQLLSSLVGIIGALVVMFMISPFLSLIVLGTVFLSLVITVMFSKKTQLYHAENQKALGAMNAHIEEAFTGNMVIKAFNMQSDVIQETDSLNENLCNMERKAQFITYVINPIIQFMNNLGYVVIAIGGAILVLSGGISIGYIQAFLQYINKVSESVTTFAYVSNSLQGAIAAAERVYQIQDELEEVPDKHTENILSVVKGDIRFEDVRFGYQDDEILMDKINIDVKAGSKIAIVGPTGAGKTTLVNLLMRFYELHSGKITIDGIDIKDMSRNELHSIIGMVLQDTWLFSGTIAENIAYGKKNASVEEIKQAAEAARIDHFIRTLPHGYQTILDDEVSSISVGQKQLITIARAILANPAILILDEATSSVDTRTEIEIQKAMATLMKNRTSFIIAHRLSTIRDADHILVMDKGNIIEQGTHRELITENGFYADLYTSQFSSQIA</sequence>
<feature type="transmembrane region" description="Helical" evidence="9">
    <location>
        <begin position="287"/>
        <end position="310"/>
    </location>
</feature>
<dbReference type="Gene3D" id="1.20.1560.10">
    <property type="entry name" value="ABC transporter type 1, transmembrane domain"/>
    <property type="match status" value="1"/>
</dbReference>
<feature type="transmembrane region" description="Helical" evidence="9">
    <location>
        <begin position="41"/>
        <end position="63"/>
    </location>
</feature>
<dbReference type="InterPro" id="IPR027417">
    <property type="entry name" value="P-loop_NTPase"/>
</dbReference>
<dbReference type="InterPro" id="IPR003593">
    <property type="entry name" value="AAA+_ATPase"/>
</dbReference>
<dbReference type="SUPFAM" id="SSF52540">
    <property type="entry name" value="P-loop containing nucleoside triphosphate hydrolases"/>
    <property type="match status" value="1"/>
</dbReference>
<evidence type="ECO:0000313" key="12">
    <source>
        <dbReference type="EMBL" id="POR00405.1"/>
    </source>
</evidence>
<dbReference type="PROSITE" id="PS00211">
    <property type="entry name" value="ABC_TRANSPORTER_1"/>
    <property type="match status" value="1"/>
</dbReference>
<keyword evidence="13" id="KW-1185">Reference proteome</keyword>
<evidence type="ECO:0000256" key="9">
    <source>
        <dbReference type="SAM" id="Phobius"/>
    </source>
</evidence>
<evidence type="ECO:0000256" key="2">
    <source>
        <dbReference type="ARBA" id="ARBA00022448"/>
    </source>
</evidence>
<protein>
    <submittedName>
        <fullName evidence="12">ABC transporter</fullName>
    </submittedName>
</protein>
<dbReference type="Pfam" id="PF00664">
    <property type="entry name" value="ABC_membrane"/>
    <property type="match status" value="1"/>
</dbReference>
<dbReference type="InterPro" id="IPR036640">
    <property type="entry name" value="ABC1_TM_sf"/>
</dbReference>
<feature type="domain" description="ABC transmembrane type-1" evidence="11">
    <location>
        <begin position="43"/>
        <end position="336"/>
    </location>
</feature>
<dbReference type="InterPro" id="IPR011527">
    <property type="entry name" value="ABC1_TM_dom"/>
</dbReference>
<evidence type="ECO:0000256" key="3">
    <source>
        <dbReference type="ARBA" id="ARBA00022475"/>
    </source>
</evidence>
<dbReference type="InterPro" id="IPR039421">
    <property type="entry name" value="Type_1_exporter"/>
</dbReference>
<dbReference type="PROSITE" id="PS50929">
    <property type="entry name" value="ABC_TM1F"/>
    <property type="match status" value="1"/>
</dbReference>
<dbReference type="GO" id="GO:0015421">
    <property type="term" value="F:ABC-type oligopeptide transporter activity"/>
    <property type="evidence" value="ECO:0007669"/>
    <property type="project" value="TreeGrafter"/>
</dbReference>
<feature type="transmembrane region" description="Helical" evidence="9">
    <location>
        <begin position="172"/>
        <end position="189"/>
    </location>
</feature>
<dbReference type="FunFam" id="3.40.50.300:FF:000287">
    <property type="entry name" value="Multidrug ABC transporter ATP-binding protein"/>
    <property type="match status" value="1"/>
</dbReference>
<feature type="transmembrane region" description="Helical" evidence="9">
    <location>
        <begin position="195"/>
        <end position="212"/>
    </location>
</feature>
<evidence type="ECO:0000256" key="6">
    <source>
        <dbReference type="ARBA" id="ARBA00022840"/>
    </source>
</evidence>
<proteinExistence type="predicted"/>
<evidence type="ECO:0000256" key="7">
    <source>
        <dbReference type="ARBA" id="ARBA00022989"/>
    </source>
</evidence>
<dbReference type="Proteomes" id="UP000237350">
    <property type="component" value="Unassembled WGS sequence"/>
</dbReference>
<evidence type="ECO:0000259" key="10">
    <source>
        <dbReference type="PROSITE" id="PS50893"/>
    </source>
</evidence>
<dbReference type="Gene3D" id="3.40.50.300">
    <property type="entry name" value="P-loop containing nucleotide triphosphate hydrolases"/>
    <property type="match status" value="1"/>
</dbReference>
<dbReference type="CDD" id="cd03254">
    <property type="entry name" value="ABCC_Glucan_exporter_like"/>
    <property type="match status" value="1"/>
</dbReference>
<keyword evidence="6" id="KW-0067">ATP-binding</keyword>
<dbReference type="OrthoDB" id="341671at2"/>
<comment type="subcellular location">
    <subcellularLocation>
        <location evidence="1">Cell membrane</location>
        <topology evidence="1">Multi-pass membrane protein</topology>
    </subcellularLocation>
</comment>
<keyword evidence="3" id="KW-1003">Cell membrane</keyword>
<dbReference type="SMART" id="SM00382">
    <property type="entry name" value="AAA"/>
    <property type="match status" value="1"/>
</dbReference>
<dbReference type="GO" id="GO:0016887">
    <property type="term" value="F:ATP hydrolysis activity"/>
    <property type="evidence" value="ECO:0007669"/>
    <property type="project" value="InterPro"/>
</dbReference>
<evidence type="ECO:0000256" key="5">
    <source>
        <dbReference type="ARBA" id="ARBA00022741"/>
    </source>
</evidence>
<dbReference type="EMBL" id="LPWH01000075">
    <property type="protein sequence ID" value="POR00405.1"/>
    <property type="molecule type" value="Genomic_DNA"/>
</dbReference>
<evidence type="ECO:0000313" key="13">
    <source>
        <dbReference type="Proteomes" id="UP000237350"/>
    </source>
</evidence>
<dbReference type="SUPFAM" id="SSF90123">
    <property type="entry name" value="ABC transporter transmembrane region"/>
    <property type="match status" value="1"/>
</dbReference>
<evidence type="ECO:0000256" key="1">
    <source>
        <dbReference type="ARBA" id="ARBA00004651"/>
    </source>
</evidence>
<organism evidence="12 13">
    <name type="scientific">Alkalispirochaeta sphaeroplastigenens</name>
    <dbReference type="NCBI Taxonomy" id="1187066"/>
    <lineage>
        <taxon>Bacteria</taxon>
        <taxon>Pseudomonadati</taxon>
        <taxon>Spirochaetota</taxon>
        <taxon>Spirochaetia</taxon>
        <taxon>Spirochaetales</taxon>
        <taxon>Spirochaetaceae</taxon>
        <taxon>Alkalispirochaeta</taxon>
    </lineage>
</organism>
<dbReference type="PANTHER" id="PTHR43394:SF1">
    <property type="entry name" value="ATP-BINDING CASSETTE SUB-FAMILY B MEMBER 10, MITOCHONDRIAL"/>
    <property type="match status" value="1"/>
</dbReference>
<dbReference type="AlphaFoldDB" id="A0A2S4JLK9"/>
<dbReference type="GO" id="GO:0005886">
    <property type="term" value="C:plasma membrane"/>
    <property type="evidence" value="ECO:0007669"/>
    <property type="project" value="UniProtKB-SubCell"/>
</dbReference>
<dbReference type="Pfam" id="PF00005">
    <property type="entry name" value="ABC_tran"/>
    <property type="match status" value="1"/>
</dbReference>
<evidence type="ECO:0000256" key="4">
    <source>
        <dbReference type="ARBA" id="ARBA00022692"/>
    </source>
</evidence>
<dbReference type="PANTHER" id="PTHR43394">
    <property type="entry name" value="ATP-DEPENDENT PERMEASE MDL1, MITOCHONDRIAL"/>
    <property type="match status" value="1"/>
</dbReference>
<keyword evidence="4 9" id="KW-0812">Transmembrane</keyword>
<dbReference type="FunFam" id="1.20.1560.10:FF:000011">
    <property type="entry name" value="Multidrug ABC transporter ATP-binding protein"/>
    <property type="match status" value="1"/>
</dbReference>
<evidence type="ECO:0000256" key="8">
    <source>
        <dbReference type="ARBA" id="ARBA00023136"/>
    </source>
</evidence>
<gene>
    <name evidence="12" type="ORF">AU468_09680</name>
</gene>
<keyword evidence="7 9" id="KW-1133">Transmembrane helix</keyword>
<keyword evidence="5" id="KW-0547">Nucleotide-binding</keyword>
<feature type="domain" description="ABC transporter" evidence="10">
    <location>
        <begin position="370"/>
        <end position="604"/>
    </location>
</feature>
<dbReference type="CDD" id="cd18547">
    <property type="entry name" value="ABC_6TM_Tm288_like"/>
    <property type="match status" value="1"/>
</dbReference>
<accession>A0A2S4JLK9</accession>
<feature type="transmembrane region" description="Helical" evidence="9">
    <location>
        <begin position="83"/>
        <end position="103"/>
    </location>
</feature>
<dbReference type="InterPro" id="IPR017871">
    <property type="entry name" value="ABC_transporter-like_CS"/>
</dbReference>
<evidence type="ECO:0000259" key="11">
    <source>
        <dbReference type="PROSITE" id="PS50929"/>
    </source>
</evidence>